<comment type="cofactor">
    <cofactor evidence="13">
        <name>Mg(2+)</name>
        <dbReference type="ChEBI" id="CHEBI:18420"/>
    </cofactor>
    <text evidence="13">Binds 2 Mg(2+) ion per subunit.</text>
</comment>
<evidence type="ECO:0000256" key="5">
    <source>
        <dbReference type="ARBA" id="ARBA00022759"/>
    </source>
</evidence>
<dbReference type="Gene3D" id="3.30.420.10">
    <property type="entry name" value="Ribonuclease H-like superfamily/Ribonuclease H"/>
    <property type="match status" value="1"/>
</dbReference>
<evidence type="ECO:0000256" key="8">
    <source>
        <dbReference type="ARBA" id="ARBA00022842"/>
    </source>
</evidence>
<comment type="caution">
    <text evidence="15">The sequence shown here is derived from an EMBL/GenBank/DDBJ whole genome shotgun (WGS) entry which is preliminary data.</text>
</comment>
<feature type="binding site" evidence="13">
    <location>
        <position position="7"/>
    </location>
    <ligand>
        <name>Mg(2+)</name>
        <dbReference type="ChEBI" id="CHEBI:18420"/>
        <label>1</label>
    </ligand>
</feature>
<dbReference type="GO" id="GO:0008821">
    <property type="term" value="F:crossover junction DNA endonuclease activity"/>
    <property type="evidence" value="ECO:0007669"/>
    <property type="project" value="UniProtKB-UniRule"/>
</dbReference>
<evidence type="ECO:0000256" key="1">
    <source>
        <dbReference type="ARBA" id="ARBA00009518"/>
    </source>
</evidence>
<evidence type="ECO:0000256" key="6">
    <source>
        <dbReference type="ARBA" id="ARBA00022763"/>
    </source>
</evidence>
<keyword evidence="10 13" id="KW-0233">DNA recombination</keyword>
<feature type="active site" evidence="13">
    <location>
        <position position="7"/>
    </location>
</feature>
<accession>A0A0L6W655</accession>
<dbReference type="GO" id="GO:0005737">
    <property type="term" value="C:cytoplasm"/>
    <property type="evidence" value="ECO:0007669"/>
    <property type="project" value="UniProtKB-SubCell"/>
</dbReference>
<organism evidence="15 16">
    <name type="scientific">Thermincola ferriacetica</name>
    <dbReference type="NCBI Taxonomy" id="281456"/>
    <lineage>
        <taxon>Bacteria</taxon>
        <taxon>Bacillati</taxon>
        <taxon>Bacillota</taxon>
        <taxon>Clostridia</taxon>
        <taxon>Eubacteriales</taxon>
        <taxon>Thermincolaceae</taxon>
        <taxon>Thermincola</taxon>
    </lineage>
</organism>
<keyword evidence="8 13" id="KW-0460">Magnesium</keyword>
<dbReference type="NCBIfam" id="TIGR00228">
    <property type="entry name" value="ruvC"/>
    <property type="match status" value="1"/>
</dbReference>
<proteinExistence type="inferred from homology"/>
<keyword evidence="9 13" id="KW-0238">DNA-binding</keyword>
<dbReference type="GO" id="GO:0006281">
    <property type="term" value="P:DNA repair"/>
    <property type="evidence" value="ECO:0007669"/>
    <property type="project" value="UniProtKB-UniRule"/>
</dbReference>
<dbReference type="GO" id="GO:0048476">
    <property type="term" value="C:Holliday junction resolvase complex"/>
    <property type="evidence" value="ECO:0007669"/>
    <property type="project" value="UniProtKB-UniRule"/>
</dbReference>
<feature type="active site" evidence="13">
    <location>
        <position position="67"/>
    </location>
</feature>
<dbReference type="InterPro" id="IPR020563">
    <property type="entry name" value="X-over_junc_endoDNase_Mg_BS"/>
</dbReference>
<dbReference type="InterPro" id="IPR012337">
    <property type="entry name" value="RNaseH-like_sf"/>
</dbReference>
<keyword evidence="7 13" id="KW-0378">Hydrolase</keyword>
<comment type="subunit">
    <text evidence="13">Homodimer which binds Holliday junction (HJ) DNA. The HJ becomes 2-fold symmetrical on binding to RuvC with unstacked arms; it has a different conformation from HJ DNA in complex with RuvA. In the full resolvosome a probable DNA-RuvA(4)-RuvB(12)-RuvC(2) complex forms which resolves the HJ.</text>
</comment>
<evidence type="ECO:0000313" key="15">
    <source>
        <dbReference type="EMBL" id="KNZ71062.1"/>
    </source>
</evidence>
<evidence type="ECO:0000256" key="2">
    <source>
        <dbReference type="ARBA" id="ARBA00022490"/>
    </source>
</evidence>
<dbReference type="PANTHER" id="PTHR30194:SF3">
    <property type="entry name" value="CROSSOVER JUNCTION ENDODEOXYRIBONUCLEASE RUVC"/>
    <property type="match status" value="1"/>
</dbReference>
<evidence type="ECO:0000256" key="11">
    <source>
        <dbReference type="ARBA" id="ARBA00023204"/>
    </source>
</evidence>
<dbReference type="FunFam" id="3.30.420.10:FF:000002">
    <property type="entry name" value="Crossover junction endodeoxyribonuclease RuvC"/>
    <property type="match status" value="1"/>
</dbReference>
<keyword evidence="6 13" id="KW-0227">DNA damage</keyword>
<comment type="similarity">
    <text evidence="1 13">Belongs to the RuvC family.</text>
</comment>
<evidence type="ECO:0000256" key="14">
    <source>
        <dbReference type="NCBIfam" id="TIGR00228"/>
    </source>
</evidence>
<feature type="binding site" evidence="13">
    <location>
        <position position="67"/>
    </location>
    <ligand>
        <name>Mg(2+)</name>
        <dbReference type="ChEBI" id="CHEBI:18420"/>
        <label>2</label>
    </ligand>
</feature>
<dbReference type="RefSeq" id="WP_052216434.1">
    <property type="nucleotide sequence ID" value="NZ_LGTE01000001.1"/>
</dbReference>
<keyword evidence="4 13" id="KW-0479">Metal-binding</keyword>
<feature type="binding site" evidence="13">
    <location>
        <position position="140"/>
    </location>
    <ligand>
        <name>Mg(2+)</name>
        <dbReference type="ChEBI" id="CHEBI:18420"/>
        <label>1</label>
    </ligand>
</feature>
<reference evidence="16" key="1">
    <citation type="submission" date="2015-07" db="EMBL/GenBank/DDBJ databases">
        <title>Complete Genome of Thermincola ferriacetica strain Z-0001T.</title>
        <authorList>
            <person name="Lusk B."/>
            <person name="Badalamenti J.P."/>
            <person name="Parameswaran P."/>
            <person name="Bond D.R."/>
            <person name="Torres C.I."/>
        </authorList>
    </citation>
    <scope>NUCLEOTIDE SEQUENCE [LARGE SCALE GENOMIC DNA]</scope>
    <source>
        <strain evidence="16">Z-0001</strain>
    </source>
</reference>
<feature type="active site" evidence="13">
    <location>
        <position position="140"/>
    </location>
</feature>
<dbReference type="InterPro" id="IPR002176">
    <property type="entry name" value="X-over_junc_endoDNase_RuvC"/>
</dbReference>
<dbReference type="PROSITE" id="PS01321">
    <property type="entry name" value="RUVC"/>
    <property type="match status" value="1"/>
</dbReference>
<name>A0A0L6W655_9FIRM</name>
<dbReference type="PANTHER" id="PTHR30194">
    <property type="entry name" value="CROSSOVER JUNCTION ENDODEOXYRIBONUCLEASE RUVC"/>
    <property type="match status" value="1"/>
</dbReference>
<dbReference type="PATRIC" id="fig|281456.6.peg.136"/>
<dbReference type="EC" id="3.1.21.10" evidence="13 14"/>
<dbReference type="SUPFAM" id="SSF53098">
    <property type="entry name" value="Ribonuclease H-like"/>
    <property type="match status" value="1"/>
</dbReference>
<dbReference type="GO" id="GO:0003677">
    <property type="term" value="F:DNA binding"/>
    <property type="evidence" value="ECO:0007669"/>
    <property type="project" value="UniProtKB-KW"/>
</dbReference>
<evidence type="ECO:0000256" key="7">
    <source>
        <dbReference type="ARBA" id="ARBA00022801"/>
    </source>
</evidence>
<dbReference type="EMBL" id="LGTE01000001">
    <property type="protein sequence ID" value="KNZ71062.1"/>
    <property type="molecule type" value="Genomic_DNA"/>
</dbReference>
<evidence type="ECO:0000256" key="4">
    <source>
        <dbReference type="ARBA" id="ARBA00022723"/>
    </source>
</evidence>
<evidence type="ECO:0000256" key="13">
    <source>
        <dbReference type="HAMAP-Rule" id="MF_00034"/>
    </source>
</evidence>
<evidence type="ECO:0000256" key="12">
    <source>
        <dbReference type="ARBA" id="ARBA00029354"/>
    </source>
</evidence>
<keyword evidence="16" id="KW-1185">Reference proteome</keyword>
<dbReference type="GO" id="GO:0000287">
    <property type="term" value="F:magnesium ion binding"/>
    <property type="evidence" value="ECO:0007669"/>
    <property type="project" value="UniProtKB-UniRule"/>
</dbReference>
<gene>
    <name evidence="13" type="primary">ruvC</name>
    <name evidence="15" type="ORF">Tfer_0137</name>
</gene>
<evidence type="ECO:0000256" key="3">
    <source>
        <dbReference type="ARBA" id="ARBA00022722"/>
    </source>
</evidence>
<dbReference type="Proteomes" id="UP000037175">
    <property type="component" value="Unassembled WGS sequence"/>
</dbReference>
<comment type="function">
    <text evidence="13">The RuvA-RuvB-RuvC complex processes Holliday junction (HJ) DNA during genetic recombination and DNA repair. Endonuclease that resolves HJ intermediates. Cleaves cruciform DNA by making single-stranded nicks across the HJ at symmetrical positions within the homologous arms, yielding a 5'-phosphate and a 3'-hydroxyl group; requires a central core of homology in the junction. The consensus cleavage sequence is 5'-(A/T)TT(C/G)-3'. Cleavage occurs on the 3'-side of the TT dinucleotide at the point of strand exchange. HJ branch migration catalyzed by RuvA-RuvB allows RuvC to scan DNA until it finds its consensus sequence, where it cleaves and resolves the cruciform DNA.</text>
</comment>
<dbReference type="PRINTS" id="PR00696">
    <property type="entry name" value="RSOLVASERUVC"/>
</dbReference>
<comment type="catalytic activity">
    <reaction evidence="12 13">
        <text>Endonucleolytic cleavage at a junction such as a reciprocal single-stranded crossover between two homologous DNA duplexes (Holliday junction).</text>
        <dbReference type="EC" id="3.1.21.10"/>
    </reaction>
</comment>
<keyword evidence="5 13" id="KW-0255">Endonuclease</keyword>
<dbReference type="GO" id="GO:0006310">
    <property type="term" value="P:DNA recombination"/>
    <property type="evidence" value="ECO:0007669"/>
    <property type="project" value="UniProtKB-UniRule"/>
</dbReference>
<evidence type="ECO:0000313" key="16">
    <source>
        <dbReference type="Proteomes" id="UP000037175"/>
    </source>
</evidence>
<evidence type="ECO:0000256" key="10">
    <source>
        <dbReference type="ARBA" id="ARBA00023172"/>
    </source>
</evidence>
<protein>
    <recommendedName>
        <fullName evidence="13 14">Crossover junction endodeoxyribonuclease RuvC</fullName>
        <ecNumber evidence="13 14">3.1.21.10</ecNumber>
    </recommendedName>
    <alternativeName>
        <fullName evidence="13">Holliday junction nuclease RuvC</fullName>
    </alternativeName>
    <alternativeName>
        <fullName evidence="13">Holliday junction resolvase RuvC</fullName>
    </alternativeName>
</protein>
<evidence type="ECO:0000256" key="9">
    <source>
        <dbReference type="ARBA" id="ARBA00023125"/>
    </source>
</evidence>
<dbReference type="CDD" id="cd16962">
    <property type="entry name" value="RuvC"/>
    <property type="match status" value="1"/>
</dbReference>
<dbReference type="AlphaFoldDB" id="A0A0L6W655"/>
<comment type="subcellular location">
    <subcellularLocation>
        <location evidence="13">Cytoplasm</location>
    </subcellularLocation>
</comment>
<dbReference type="InterPro" id="IPR036397">
    <property type="entry name" value="RNaseH_sf"/>
</dbReference>
<dbReference type="NCBIfam" id="NF000711">
    <property type="entry name" value="PRK00039.2-1"/>
    <property type="match status" value="1"/>
</dbReference>
<sequence length="166" mass="18226">MLILGVDPGTAITGYGLVRVQGNKLDAVSYGCIRTDAGLPLHQRLQKINSEISRLIREFKPTHFAIEELFFNKNTRTALSVGQARGVALLAAANAGLEIAEYTPLQVKQAVVGYGRADKNQVQYMVKTILCLPEIPKPDDTADALAVAICHSHFYKMEDIFLIRGK</sequence>
<keyword evidence="3 13" id="KW-0540">Nuclease</keyword>
<keyword evidence="2 13" id="KW-0963">Cytoplasm</keyword>
<keyword evidence="11 13" id="KW-0234">DNA repair</keyword>
<dbReference type="Pfam" id="PF02075">
    <property type="entry name" value="RuvC"/>
    <property type="match status" value="1"/>
</dbReference>
<dbReference type="HAMAP" id="MF_00034">
    <property type="entry name" value="RuvC"/>
    <property type="match status" value="1"/>
</dbReference>